<organism evidence="2 3">
    <name type="scientific">Panacagrimonas perspica</name>
    <dbReference type="NCBI Taxonomy" id="381431"/>
    <lineage>
        <taxon>Bacteria</taxon>
        <taxon>Pseudomonadati</taxon>
        <taxon>Pseudomonadota</taxon>
        <taxon>Gammaproteobacteria</taxon>
        <taxon>Nevskiales</taxon>
        <taxon>Nevskiaceae</taxon>
        <taxon>Panacagrimonas</taxon>
    </lineage>
</organism>
<reference evidence="2 3" key="1">
    <citation type="submission" date="2019-03" db="EMBL/GenBank/DDBJ databases">
        <title>Genomic Encyclopedia of Type Strains, Phase IV (KMG-IV): sequencing the most valuable type-strain genomes for metagenomic binning, comparative biology and taxonomic classification.</title>
        <authorList>
            <person name="Goeker M."/>
        </authorList>
    </citation>
    <scope>NUCLEOTIDE SEQUENCE [LARGE SCALE GENOMIC DNA]</scope>
    <source>
        <strain evidence="2 3">DSM 26377</strain>
    </source>
</reference>
<dbReference type="SUPFAM" id="SSF53756">
    <property type="entry name" value="UDP-Glycosyltransferase/glycogen phosphorylase"/>
    <property type="match status" value="1"/>
</dbReference>
<proteinExistence type="predicted"/>
<accession>A0A4R7NSU4</accession>
<dbReference type="Pfam" id="PF13524">
    <property type="entry name" value="Glyco_trans_1_2"/>
    <property type="match status" value="1"/>
</dbReference>
<keyword evidence="3" id="KW-1185">Reference proteome</keyword>
<evidence type="ECO:0000313" key="2">
    <source>
        <dbReference type="EMBL" id="TDU24134.1"/>
    </source>
</evidence>
<feature type="domain" description="Spore protein YkvP/CgeB glycosyl transferase-like" evidence="1">
    <location>
        <begin position="243"/>
        <end position="350"/>
    </location>
</feature>
<evidence type="ECO:0000313" key="3">
    <source>
        <dbReference type="Proteomes" id="UP000295341"/>
    </source>
</evidence>
<dbReference type="AlphaFoldDB" id="A0A4R7NSU4"/>
<protein>
    <submittedName>
        <fullName evidence="2">Glycosyl transferase family 1</fullName>
    </submittedName>
</protein>
<dbReference type="Gene3D" id="3.40.50.2000">
    <property type="entry name" value="Glycogen Phosphorylase B"/>
    <property type="match status" value="1"/>
</dbReference>
<keyword evidence="2" id="KW-0808">Transferase</keyword>
<dbReference type="OrthoDB" id="5394100at2"/>
<dbReference type="EMBL" id="SOBT01000012">
    <property type="protein sequence ID" value="TDU24134.1"/>
    <property type="molecule type" value="Genomic_DNA"/>
</dbReference>
<dbReference type="RefSeq" id="WP_133883558.1">
    <property type="nucleotide sequence ID" value="NZ_MWIN01000003.1"/>
</dbReference>
<dbReference type="GO" id="GO:0016740">
    <property type="term" value="F:transferase activity"/>
    <property type="evidence" value="ECO:0007669"/>
    <property type="project" value="UniProtKB-KW"/>
</dbReference>
<gene>
    <name evidence="2" type="ORF">DFR24_4397</name>
</gene>
<comment type="caution">
    <text evidence="2">The sequence shown here is derived from an EMBL/GenBank/DDBJ whole genome shotgun (WGS) entry which is preliminary data.</text>
</comment>
<name>A0A4R7NSU4_9GAMM</name>
<sequence length="363" mass="41366">MRLFQNVGLYPSYFPRLAMLSKGSRDFSSYIQTFLDDRFGAPHYLTPVLSRDPESFFTIGDYSDIQRMWAREQGMRSKADNEEILLAQIEHQRSEVFYNMDPMRFGSQFVRRLPGCVKRSIAWRAAPSPGADFGAYDRIVCNFPTILQHYKSLGWKAAYFSPAHDPELDAYASNTERPIDVLFVGGYSRHHKRRASILDAVSELRGQVRVDFRLDRSRLTRLAESALGKMLPLAAHRRPKDISAVSGEPVFGRSLYKLLSQSKIVLNGAVDMAGEDRGNMRCFEAMGSGALMISDDGRYPEHMIDGTNFRAYKSASQAVDQIRRAIDSPEERRVMAARGHEALSLHYSKAMQWKRFQQLISEI</sequence>
<dbReference type="Proteomes" id="UP000295341">
    <property type="component" value="Unassembled WGS sequence"/>
</dbReference>
<evidence type="ECO:0000259" key="1">
    <source>
        <dbReference type="Pfam" id="PF13524"/>
    </source>
</evidence>
<dbReference type="InterPro" id="IPR055259">
    <property type="entry name" value="YkvP/CgeB_Glyco_trans-like"/>
</dbReference>